<dbReference type="InterPro" id="IPR014756">
    <property type="entry name" value="Ig_E-set"/>
</dbReference>
<reference evidence="12" key="2">
    <citation type="submission" date="2023-05" db="EMBL/GenBank/DDBJ databases">
        <authorList>
            <consortium name="Lawrence Berkeley National Laboratory"/>
            <person name="Steindorff A."/>
            <person name="Hensen N."/>
            <person name="Bonometti L."/>
            <person name="Westerberg I."/>
            <person name="Brannstrom I.O."/>
            <person name="Guillou S."/>
            <person name="Cros-Aarteil S."/>
            <person name="Calhoun S."/>
            <person name="Haridas S."/>
            <person name="Kuo A."/>
            <person name="Mondo S."/>
            <person name="Pangilinan J."/>
            <person name="Riley R."/>
            <person name="Labutti K."/>
            <person name="Andreopoulos B."/>
            <person name="Lipzen A."/>
            <person name="Chen C."/>
            <person name="Yanf M."/>
            <person name="Daum C."/>
            <person name="Ng V."/>
            <person name="Clum A."/>
            <person name="Ohm R."/>
            <person name="Martin F."/>
            <person name="Silar P."/>
            <person name="Natvig D."/>
            <person name="Lalanne C."/>
            <person name="Gautier V."/>
            <person name="Ament-Velasquez S.L."/>
            <person name="Kruys A."/>
            <person name="Hutchinson M.I."/>
            <person name="Powell A.J."/>
            <person name="Barry K."/>
            <person name="Miller A.N."/>
            <person name="Grigoriev I.V."/>
            <person name="Debuchy R."/>
            <person name="Gladieux P."/>
            <person name="Thoren M.H."/>
            <person name="Johannesson H."/>
        </authorList>
    </citation>
    <scope>NUCLEOTIDE SEQUENCE</scope>
    <source>
        <strain evidence="12">PSN243</strain>
    </source>
</reference>
<dbReference type="PANTHER" id="PTHR31297">
    <property type="entry name" value="GLUCAN ENDO-1,6-BETA-GLUCOSIDASE B"/>
    <property type="match status" value="1"/>
</dbReference>
<dbReference type="GO" id="GO:0005576">
    <property type="term" value="C:extracellular region"/>
    <property type="evidence" value="ECO:0007669"/>
    <property type="project" value="TreeGrafter"/>
</dbReference>
<evidence type="ECO:0000313" key="13">
    <source>
        <dbReference type="Proteomes" id="UP001321760"/>
    </source>
</evidence>
<evidence type="ECO:0000259" key="10">
    <source>
        <dbReference type="Pfam" id="PF00150"/>
    </source>
</evidence>
<evidence type="ECO:0000256" key="3">
    <source>
        <dbReference type="ARBA" id="ARBA00022801"/>
    </source>
</evidence>
<keyword evidence="8" id="KW-0624">Polysaccharide degradation</keyword>
<keyword evidence="5" id="KW-0119">Carbohydrate metabolism</keyword>
<dbReference type="GO" id="GO:0071555">
    <property type="term" value="P:cell wall organization"/>
    <property type="evidence" value="ECO:0007669"/>
    <property type="project" value="UniProtKB-KW"/>
</dbReference>
<dbReference type="Pfam" id="PF00150">
    <property type="entry name" value="Cellulase"/>
    <property type="match status" value="1"/>
</dbReference>
<dbReference type="SUPFAM" id="SSF81296">
    <property type="entry name" value="E set domains"/>
    <property type="match status" value="1"/>
</dbReference>
<dbReference type="InterPro" id="IPR016282">
    <property type="entry name" value="Glyco_hydro_5_endoGlcnase_B"/>
</dbReference>
<organism evidence="12 13">
    <name type="scientific">Podospora aff. communis PSN243</name>
    <dbReference type="NCBI Taxonomy" id="3040156"/>
    <lineage>
        <taxon>Eukaryota</taxon>
        <taxon>Fungi</taxon>
        <taxon>Dikarya</taxon>
        <taxon>Ascomycota</taxon>
        <taxon>Pezizomycotina</taxon>
        <taxon>Sordariomycetes</taxon>
        <taxon>Sordariomycetidae</taxon>
        <taxon>Sordariales</taxon>
        <taxon>Podosporaceae</taxon>
        <taxon>Podospora</taxon>
    </lineage>
</organism>
<protein>
    <submittedName>
        <fullName evidence="12">Glycoside hydrolase</fullName>
    </submittedName>
</protein>
<feature type="domain" description="Glycoside hydrolase family 5" evidence="10">
    <location>
        <begin position="61"/>
        <end position="329"/>
    </location>
</feature>
<evidence type="ECO:0000256" key="9">
    <source>
        <dbReference type="RuleBase" id="RU361153"/>
    </source>
</evidence>
<evidence type="ECO:0000256" key="6">
    <source>
        <dbReference type="ARBA" id="ARBA00023295"/>
    </source>
</evidence>
<evidence type="ECO:0000256" key="5">
    <source>
        <dbReference type="ARBA" id="ARBA00023277"/>
    </source>
</evidence>
<feature type="domain" description="Carbohydrate binding X2" evidence="11">
    <location>
        <begin position="373"/>
        <end position="459"/>
    </location>
</feature>
<dbReference type="SUPFAM" id="SSF51445">
    <property type="entry name" value="(Trans)glycosidases"/>
    <property type="match status" value="1"/>
</dbReference>
<dbReference type="InterPro" id="IPR001547">
    <property type="entry name" value="Glyco_hydro_5"/>
</dbReference>
<evidence type="ECO:0000256" key="8">
    <source>
        <dbReference type="ARBA" id="ARBA00023326"/>
    </source>
</evidence>
<evidence type="ECO:0000256" key="4">
    <source>
        <dbReference type="ARBA" id="ARBA00023001"/>
    </source>
</evidence>
<evidence type="ECO:0000313" key="12">
    <source>
        <dbReference type="EMBL" id="KAK4451995.1"/>
    </source>
</evidence>
<proteinExistence type="inferred from homology"/>
<dbReference type="Gene3D" id="3.20.20.80">
    <property type="entry name" value="Glycosidases"/>
    <property type="match status" value="1"/>
</dbReference>
<keyword evidence="2" id="KW-0732">Signal</keyword>
<dbReference type="InterPro" id="IPR050386">
    <property type="entry name" value="Glycosyl_hydrolase_5"/>
</dbReference>
<evidence type="ECO:0000256" key="7">
    <source>
        <dbReference type="ARBA" id="ARBA00023316"/>
    </source>
</evidence>
<dbReference type="InterPro" id="IPR013783">
    <property type="entry name" value="Ig-like_fold"/>
</dbReference>
<dbReference type="GO" id="GO:0009986">
    <property type="term" value="C:cell surface"/>
    <property type="evidence" value="ECO:0007669"/>
    <property type="project" value="TreeGrafter"/>
</dbReference>
<evidence type="ECO:0000256" key="1">
    <source>
        <dbReference type="ARBA" id="ARBA00005641"/>
    </source>
</evidence>
<comment type="similarity">
    <text evidence="1 9">Belongs to the glycosyl hydrolase 5 (cellulase A) family.</text>
</comment>
<evidence type="ECO:0000256" key="2">
    <source>
        <dbReference type="ARBA" id="ARBA00022729"/>
    </source>
</evidence>
<dbReference type="InterPro" id="IPR005102">
    <property type="entry name" value="Carbo-bd_X2"/>
</dbReference>
<comment type="caution">
    <text evidence="12">The sequence shown here is derived from an EMBL/GenBank/DDBJ whole genome shotgun (WGS) entry which is preliminary data.</text>
</comment>
<accession>A0AAV9GW84</accession>
<keyword evidence="6 9" id="KW-0326">Glycosidase</keyword>
<dbReference type="Pfam" id="PF03442">
    <property type="entry name" value="CBM_X2"/>
    <property type="match status" value="1"/>
</dbReference>
<dbReference type="Proteomes" id="UP001321760">
    <property type="component" value="Unassembled WGS sequence"/>
</dbReference>
<dbReference type="GO" id="GO:0008422">
    <property type="term" value="F:beta-glucosidase activity"/>
    <property type="evidence" value="ECO:0007669"/>
    <property type="project" value="TreeGrafter"/>
</dbReference>
<keyword evidence="4" id="KW-0136">Cellulose degradation</keyword>
<keyword evidence="7" id="KW-0961">Cell wall biogenesis/degradation</keyword>
<dbReference type="GO" id="GO:0030245">
    <property type="term" value="P:cellulose catabolic process"/>
    <property type="evidence" value="ECO:0007669"/>
    <property type="project" value="UniProtKB-KW"/>
</dbReference>
<dbReference type="AlphaFoldDB" id="A0AAV9GW84"/>
<dbReference type="PIRSF" id="PIRSF001043">
    <property type="entry name" value="Endoglucanase_B"/>
    <property type="match status" value="1"/>
</dbReference>
<evidence type="ECO:0000259" key="11">
    <source>
        <dbReference type="Pfam" id="PF03442"/>
    </source>
</evidence>
<dbReference type="EMBL" id="MU865926">
    <property type="protein sequence ID" value="KAK4451995.1"/>
    <property type="molecule type" value="Genomic_DNA"/>
</dbReference>
<name>A0AAV9GW84_9PEZI</name>
<keyword evidence="3 9" id="KW-0378">Hydrolase</keyword>
<reference evidence="12" key="1">
    <citation type="journal article" date="2023" name="Mol. Phylogenet. Evol.">
        <title>Genome-scale phylogeny and comparative genomics of the fungal order Sordariales.</title>
        <authorList>
            <person name="Hensen N."/>
            <person name="Bonometti L."/>
            <person name="Westerberg I."/>
            <person name="Brannstrom I.O."/>
            <person name="Guillou S."/>
            <person name="Cros-Aarteil S."/>
            <person name="Calhoun S."/>
            <person name="Haridas S."/>
            <person name="Kuo A."/>
            <person name="Mondo S."/>
            <person name="Pangilinan J."/>
            <person name="Riley R."/>
            <person name="LaButti K."/>
            <person name="Andreopoulos B."/>
            <person name="Lipzen A."/>
            <person name="Chen C."/>
            <person name="Yan M."/>
            <person name="Daum C."/>
            <person name="Ng V."/>
            <person name="Clum A."/>
            <person name="Steindorff A."/>
            <person name="Ohm R.A."/>
            <person name="Martin F."/>
            <person name="Silar P."/>
            <person name="Natvig D.O."/>
            <person name="Lalanne C."/>
            <person name="Gautier V."/>
            <person name="Ament-Velasquez S.L."/>
            <person name="Kruys A."/>
            <person name="Hutchinson M.I."/>
            <person name="Powell A.J."/>
            <person name="Barry K."/>
            <person name="Miller A.N."/>
            <person name="Grigoriev I.V."/>
            <person name="Debuchy R."/>
            <person name="Gladieux P."/>
            <person name="Hiltunen Thoren M."/>
            <person name="Johannesson H."/>
        </authorList>
    </citation>
    <scope>NUCLEOTIDE SEQUENCE</scope>
    <source>
        <strain evidence="12">PSN243</strain>
    </source>
</reference>
<dbReference type="PANTHER" id="PTHR31297:SF41">
    <property type="entry name" value="ENDOGLUCANASE, PUTATIVE (AFU_ORTHOLOGUE AFUA_5G01830)-RELATED"/>
    <property type="match status" value="1"/>
</dbReference>
<gene>
    <name evidence="12" type="ORF">QBC34DRAFT_436246</name>
</gene>
<sequence length="578" mass="63434">MKFRSATGVMVAVGFKRALAQSALDCPIESDFRPLSAGQWIEAANPGWNAGNTLDAVPDEGSWNNAPLQNSTLAHVKAAGYKSVRIPVTYADHFVTASPEWKINATWLQRVSDVVDLATSQGLHVITNMHHDSWSWADVSKPDANQSMIQERFYASWLQIGKTLACKSAMVALEPINEPPGTTAEHAEHLDKLNKLFLQAMAETGGYNTQRVVTLSNLGMGADRIQLFKRPENITNPWAYQFHFYSPYDFIFGAWGKTIWGSPTDQAAIVAELTSVRGNLSAEADVPILLGEFDASQLNLEPAARWKWFDFVVRTAKSLGMTTVLWDNGLDNLDRSSGIWRDKIAVDITMAVLRGENNSLADSTTDASATTQESSAYVFNKVGSNVTDKTMPFIMNGNNFTNLTVGSAVLKLGEDYTLSDSAVTLKQAFLSKYLSATAEPGTKANITVSFSAGAQSQIELVQWDVPTLSWYSVPAKDVAKGSDLQIPITWKGLHRVAAVKIATSEGTYLFDDWTQYLPDLQKGRGTFNSQWNFDHDRVIITRGVVEAALASGTNTTFTFEFYPRAAGNGNFVQYTLTA</sequence>
<dbReference type="Gene3D" id="2.60.40.10">
    <property type="entry name" value="Immunoglobulins"/>
    <property type="match status" value="1"/>
</dbReference>
<keyword evidence="13" id="KW-1185">Reference proteome</keyword>
<dbReference type="InterPro" id="IPR017853">
    <property type="entry name" value="GH"/>
</dbReference>